<reference evidence="2" key="1">
    <citation type="submission" date="2016-08" db="EMBL/GenBank/DDBJ databases">
        <title>Complete Genome Seqeunce of Paenibacillus sp. nov. IHBB 9852 from high altitute lake of Indian trans-Himalayas.</title>
        <authorList>
            <person name="Kiran S."/>
            <person name="Swarnkar M.K."/>
            <person name="Rana A."/>
            <person name="Tewari R."/>
            <person name="Gulati A."/>
        </authorList>
    </citation>
    <scope>NUCLEOTIDE SEQUENCE [LARGE SCALE GENOMIC DNA]</scope>
    <source>
        <strain evidence="2">IHBB 9852</strain>
    </source>
</reference>
<feature type="compositionally biased region" description="Polar residues" evidence="1">
    <location>
        <begin position="102"/>
        <end position="117"/>
    </location>
</feature>
<protein>
    <submittedName>
        <fullName evidence="2">Uncharacterized protein</fullName>
    </submittedName>
</protein>
<name>A0A1B2E4B1_9BACL</name>
<sequence length="187" mass="20761">MIKAMNTNPDIEDHGFLFNVDILVKSPSNALALQYLLEMLNGKPEVVDFRIKSGMELGEIINILVQAKKDSVITKASQKMAPASLPVEKPLPSPAASPPAAQNVTVSQPSVTASAPDTGTDPFEWIKVYTKDNRLVRLTTNRHGKQTSLPCRILNYDESNFLVNVYHVDEKQVYTFKLNEIDEFSVS</sequence>
<dbReference type="EMBL" id="CP016809">
    <property type="protein sequence ID" value="ANY74799.1"/>
    <property type="molecule type" value="Genomic_DNA"/>
</dbReference>
<feature type="region of interest" description="Disordered" evidence="1">
    <location>
        <begin position="83"/>
        <end position="118"/>
    </location>
</feature>
<dbReference type="AlphaFoldDB" id="A0A1B2E4B1"/>
<accession>A0A1B2E4B1</accession>
<organism evidence="2">
    <name type="scientific">Paenibacillus ihbetae</name>
    <dbReference type="NCBI Taxonomy" id="1870820"/>
    <lineage>
        <taxon>Bacteria</taxon>
        <taxon>Bacillati</taxon>
        <taxon>Bacillota</taxon>
        <taxon>Bacilli</taxon>
        <taxon>Bacillales</taxon>
        <taxon>Paenibacillaceae</taxon>
        <taxon>Paenibacillus</taxon>
    </lineage>
</organism>
<evidence type="ECO:0000256" key="1">
    <source>
        <dbReference type="SAM" id="MobiDB-lite"/>
    </source>
</evidence>
<proteinExistence type="predicted"/>
<gene>
    <name evidence="2" type="ORF">BBD41_20775</name>
</gene>
<dbReference type="KEGG" id="pib:BBD41_20775"/>
<evidence type="ECO:0000313" key="2">
    <source>
        <dbReference type="EMBL" id="ANY74799.1"/>
    </source>
</evidence>